<reference evidence="11 12" key="1">
    <citation type="submission" date="2017-01" db="EMBL/GenBank/DDBJ databases">
        <authorList>
            <person name="Mah S.A."/>
            <person name="Swanson W.J."/>
            <person name="Moy G.W."/>
            <person name="Vacquier V.D."/>
        </authorList>
    </citation>
    <scope>NUCLEOTIDE SEQUENCE [LARGE SCALE GENOMIC DNA]</scope>
    <source>
        <strain evidence="11 12">RU36E</strain>
    </source>
</reference>
<dbReference type="Gene3D" id="3.90.550.10">
    <property type="entry name" value="Spore Coat Polysaccharide Biosynthesis Protein SpsA, Chain A"/>
    <property type="match status" value="1"/>
</dbReference>
<evidence type="ECO:0000256" key="4">
    <source>
        <dbReference type="ARBA" id="ARBA00022679"/>
    </source>
</evidence>
<keyword evidence="3" id="KW-0328">Glycosyltransferase</keyword>
<gene>
    <name evidence="11" type="ORF">SAMN05878282_101578</name>
</gene>
<dbReference type="GO" id="GO:0016020">
    <property type="term" value="C:membrane"/>
    <property type="evidence" value="ECO:0007669"/>
    <property type="project" value="UniProtKB-SubCell"/>
</dbReference>
<dbReference type="Pfam" id="PF13632">
    <property type="entry name" value="Glyco_trans_2_3"/>
    <property type="match status" value="1"/>
</dbReference>
<evidence type="ECO:0000259" key="10">
    <source>
        <dbReference type="Pfam" id="PF13632"/>
    </source>
</evidence>
<name>A0A1N6NVQ6_AQUAC</name>
<keyword evidence="6 8" id="KW-1133">Transmembrane helix</keyword>
<dbReference type="PANTHER" id="PTHR43867">
    <property type="entry name" value="CELLULOSE SYNTHASE CATALYTIC SUBUNIT A [UDP-FORMING]"/>
    <property type="match status" value="1"/>
</dbReference>
<dbReference type="EMBL" id="FTMP01000001">
    <property type="protein sequence ID" value="SIP96195.1"/>
    <property type="molecule type" value="Genomic_DNA"/>
</dbReference>
<evidence type="ECO:0000256" key="2">
    <source>
        <dbReference type="ARBA" id="ARBA00004881"/>
    </source>
</evidence>
<feature type="transmembrane region" description="Helical" evidence="8">
    <location>
        <begin position="404"/>
        <end position="421"/>
    </location>
</feature>
<evidence type="ECO:0000313" key="12">
    <source>
        <dbReference type="Proteomes" id="UP000185841"/>
    </source>
</evidence>
<evidence type="ECO:0000256" key="1">
    <source>
        <dbReference type="ARBA" id="ARBA00004141"/>
    </source>
</evidence>
<organism evidence="11 12">
    <name type="scientific">Aquipseudomonas alcaligenes</name>
    <name type="common">Pseudomonas alcaligenes</name>
    <dbReference type="NCBI Taxonomy" id="43263"/>
    <lineage>
        <taxon>Bacteria</taxon>
        <taxon>Pseudomonadati</taxon>
        <taxon>Pseudomonadota</taxon>
        <taxon>Gammaproteobacteria</taxon>
        <taxon>Pseudomonadales</taxon>
        <taxon>Pseudomonadaceae</taxon>
        <taxon>Aquipseudomonas</taxon>
    </lineage>
</organism>
<dbReference type="SUPFAM" id="SSF160246">
    <property type="entry name" value="EspE N-terminal domain-like"/>
    <property type="match status" value="1"/>
</dbReference>
<keyword evidence="5 8" id="KW-0812">Transmembrane</keyword>
<dbReference type="SUPFAM" id="SSF53448">
    <property type="entry name" value="Nucleotide-diphospho-sugar transferases"/>
    <property type="match status" value="1"/>
</dbReference>
<dbReference type="NCBIfam" id="NF012033">
    <property type="entry name" value="PRK15489.1"/>
    <property type="match status" value="1"/>
</dbReference>
<feature type="domain" description="Type II secretion system protein GspE N-terminal" evidence="9">
    <location>
        <begin position="543"/>
        <end position="627"/>
    </location>
</feature>
<feature type="transmembrane region" description="Helical" evidence="8">
    <location>
        <begin position="363"/>
        <end position="384"/>
    </location>
</feature>
<keyword evidence="4" id="KW-0808">Transferase</keyword>
<comment type="subcellular location">
    <subcellularLocation>
        <location evidence="1">Membrane</location>
        <topology evidence="1">Multi-pass membrane protein</topology>
    </subcellularLocation>
</comment>
<dbReference type="InterPro" id="IPR037257">
    <property type="entry name" value="T2SS_E_N_sf"/>
</dbReference>
<sequence>MSYEWIDALTYYLYGLRGLTWVLAVVLLVLGFDDLFIDILYWVRRVVRYFRFYRGGAPDQDQLLLQGREQPLAVMVPAWQETGVIGEMARLAASSLDYENYQIFVGTYPNDPATQAEVDEVCARYSHIHKVICARPGPTSKADCLNNIIEAIQRFEQQAGVQFAGFILHDAEDVIEPLELRLFNYLLPRKDLIQVPVYPYAKRWWQFTAGHYVDEFAELHGKDIVLREALVGQVPSAGVGTCFSRQAIQALLDEGDGIAFDVQSLTEDYDIGFRLKQKGMNEVFARFSVHDRRLSPFREDGFGRSRATSRVICVREHFPDTFEHAVKQKARWITGIVFQGSANLGWTTSPLLNYFLWRDRRGAVINLIGLLSTLLFIQLLAVWLLNGWLVDSWRFDSVLGHDPLLHALLTINGVLLLNRLFQRGYFVTRYYGLWQGLLSIPRMVWSNVVNFFANLRAIRLVLKLGDARKVAWDKTSHELPALANTPRRTPLGQILVAQGVISDEQLSRALYRAPRRLGRELLVRGWVTGEQLAAALAVQAERPWRALDPLQLSPGLIELFPARLALRYSMLPVAELNGRLLLGSERAPNPVVLAVIARQLGRPVDCCILPPGRVTLGLHHWYLQQHGAVMQQLLEALRAPQVDPELQEQVCRHLLLLGDLLQELGMLPPALLAQVLIEFEPEQDSLGQTLVKRGLISATLLQRALDEQQGELRHALVLIEEKQS</sequence>
<evidence type="ECO:0000256" key="7">
    <source>
        <dbReference type="ARBA" id="ARBA00023136"/>
    </source>
</evidence>
<feature type="transmembrane region" description="Helical" evidence="8">
    <location>
        <begin position="20"/>
        <end position="43"/>
    </location>
</feature>
<dbReference type="Pfam" id="PF05157">
    <property type="entry name" value="MshEN"/>
    <property type="match status" value="1"/>
</dbReference>
<evidence type="ECO:0000256" key="8">
    <source>
        <dbReference type="SAM" id="Phobius"/>
    </source>
</evidence>
<dbReference type="AlphaFoldDB" id="A0A1N6NVQ6"/>
<dbReference type="InterPro" id="IPR001173">
    <property type="entry name" value="Glyco_trans_2-like"/>
</dbReference>
<accession>A0A1N6NVQ6</accession>
<dbReference type="InterPro" id="IPR029044">
    <property type="entry name" value="Nucleotide-diphossugar_trans"/>
</dbReference>
<comment type="pathway">
    <text evidence="2">Glycan metabolism.</text>
</comment>
<dbReference type="InterPro" id="IPR007831">
    <property type="entry name" value="T2SS_GspE_N"/>
</dbReference>
<keyword evidence="7 8" id="KW-0472">Membrane</keyword>
<evidence type="ECO:0000313" key="11">
    <source>
        <dbReference type="EMBL" id="SIP96195.1"/>
    </source>
</evidence>
<evidence type="ECO:0000256" key="5">
    <source>
        <dbReference type="ARBA" id="ARBA00022692"/>
    </source>
</evidence>
<dbReference type="InterPro" id="IPR050321">
    <property type="entry name" value="Glycosyltr_2/OpgH_subfam"/>
</dbReference>
<feature type="domain" description="Glycosyltransferase 2-like" evidence="10">
    <location>
        <begin position="166"/>
        <end position="384"/>
    </location>
</feature>
<dbReference type="PANTHER" id="PTHR43867:SF2">
    <property type="entry name" value="CELLULOSE SYNTHASE CATALYTIC SUBUNIT A [UDP-FORMING]"/>
    <property type="match status" value="1"/>
</dbReference>
<dbReference type="RefSeq" id="WP_076423919.1">
    <property type="nucleotide sequence ID" value="NZ_FTMP01000001.1"/>
</dbReference>
<evidence type="ECO:0000259" key="9">
    <source>
        <dbReference type="Pfam" id="PF05157"/>
    </source>
</evidence>
<protein>
    <submittedName>
        <fullName evidence="11">Adsorption protein B</fullName>
    </submittedName>
</protein>
<evidence type="ECO:0000256" key="6">
    <source>
        <dbReference type="ARBA" id="ARBA00022989"/>
    </source>
</evidence>
<evidence type="ECO:0000256" key="3">
    <source>
        <dbReference type="ARBA" id="ARBA00022676"/>
    </source>
</evidence>
<dbReference type="Proteomes" id="UP000185841">
    <property type="component" value="Unassembled WGS sequence"/>
</dbReference>
<dbReference type="GO" id="GO:0016757">
    <property type="term" value="F:glycosyltransferase activity"/>
    <property type="evidence" value="ECO:0007669"/>
    <property type="project" value="UniProtKB-KW"/>
</dbReference>
<dbReference type="NCBIfam" id="NF011305">
    <property type="entry name" value="PRK14716.1-3"/>
    <property type="match status" value="1"/>
</dbReference>
<proteinExistence type="predicted"/>